<protein>
    <submittedName>
        <fullName evidence="2">Uncharacterized protein</fullName>
    </submittedName>
</protein>
<sequence length="113" mass="12029">MGEPKPAVSPQPNGGVKQKPTSLNLAPGPGFYRNVNGRASLNDRHLQHVTALIGGGRTAHVNKSASPNPAVAINNSESGGGGGTPHHHEFISVWRWLSKVVTQSFFLEKFVLI</sequence>
<evidence type="ECO:0000256" key="1">
    <source>
        <dbReference type="SAM" id="MobiDB-lite"/>
    </source>
</evidence>
<dbReference type="Proteomes" id="UP000075809">
    <property type="component" value="Unassembled WGS sequence"/>
</dbReference>
<reference evidence="2 3" key="1">
    <citation type="submission" date="2015-09" db="EMBL/GenBank/DDBJ databases">
        <title>Trachymyrmex zeteki WGS genome.</title>
        <authorList>
            <person name="Nygaard S."/>
            <person name="Hu H."/>
            <person name="Boomsma J."/>
            <person name="Zhang G."/>
        </authorList>
    </citation>
    <scope>NUCLEOTIDE SEQUENCE [LARGE SCALE GENOMIC DNA]</scope>
    <source>
        <strain evidence="2">Tzet28-1</strain>
        <tissue evidence="2">Whole body</tissue>
    </source>
</reference>
<dbReference type="EMBL" id="KQ982548">
    <property type="protein sequence ID" value="KYQ55184.1"/>
    <property type="molecule type" value="Genomic_DNA"/>
</dbReference>
<evidence type="ECO:0000313" key="2">
    <source>
        <dbReference type="EMBL" id="KYQ55184.1"/>
    </source>
</evidence>
<gene>
    <name evidence="2" type="ORF">ALC60_05809</name>
</gene>
<feature type="region of interest" description="Disordered" evidence="1">
    <location>
        <begin position="58"/>
        <end position="85"/>
    </location>
</feature>
<evidence type="ECO:0000313" key="3">
    <source>
        <dbReference type="Proteomes" id="UP000075809"/>
    </source>
</evidence>
<feature type="region of interest" description="Disordered" evidence="1">
    <location>
        <begin position="1"/>
        <end position="29"/>
    </location>
</feature>
<proteinExistence type="predicted"/>
<feature type="compositionally biased region" description="Polar residues" evidence="1">
    <location>
        <begin position="61"/>
        <end position="77"/>
    </location>
</feature>
<dbReference type="STRING" id="64791.A0A151X4H2"/>
<dbReference type="AlphaFoldDB" id="A0A151X4H2"/>
<name>A0A151X4H2_9HYME</name>
<accession>A0A151X4H2</accession>
<keyword evidence="3" id="KW-1185">Reference proteome</keyword>
<organism evidence="2 3">
    <name type="scientific">Mycetomoellerius zeteki</name>
    <dbReference type="NCBI Taxonomy" id="64791"/>
    <lineage>
        <taxon>Eukaryota</taxon>
        <taxon>Metazoa</taxon>
        <taxon>Ecdysozoa</taxon>
        <taxon>Arthropoda</taxon>
        <taxon>Hexapoda</taxon>
        <taxon>Insecta</taxon>
        <taxon>Pterygota</taxon>
        <taxon>Neoptera</taxon>
        <taxon>Endopterygota</taxon>
        <taxon>Hymenoptera</taxon>
        <taxon>Apocrita</taxon>
        <taxon>Aculeata</taxon>
        <taxon>Formicoidea</taxon>
        <taxon>Formicidae</taxon>
        <taxon>Myrmicinae</taxon>
        <taxon>Mycetomoellerius</taxon>
    </lineage>
</organism>